<feature type="region of interest" description="Disordered" evidence="1">
    <location>
        <begin position="44"/>
        <end position="78"/>
    </location>
</feature>
<evidence type="ECO:0000256" key="1">
    <source>
        <dbReference type="SAM" id="MobiDB-lite"/>
    </source>
</evidence>
<protein>
    <submittedName>
        <fullName evidence="2 4">Uncharacterized protein</fullName>
    </submittedName>
</protein>
<reference evidence="2 3" key="2">
    <citation type="submission" date="2018-11" db="EMBL/GenBank/DDBJ databases">
        <authorList>
            <consortium name="Pathogen Informatics"/>
        </authorList>
    </citation>
    <scope>NUCLEOTIDE SEQUENCE [LARGE SCALE GENOMIC DNA]</scope>
</reference>
<dbReference type="Proteomes" id="UP000276776">
    <property type="component" value="Unassembled WGS sequence"/>
</dbReference>
<dbReference type="AlphaFoldDB" id="A0A0N5DBU9"/>
<proteinExistence type="predicted"/>
<dbReference type="OrthoDB" id="5858709at2759"/>
<feature type="compositionally biased region" description="Basic and acidic residues" evidence="1">
    <location>
        <begin position="69"/>
        <end position="78"/>
    </location>
</feature>
<sequence>MNFFSNSTSRLIIPRWNRPGNQPVVPVDTLASVGKYASTEGRFSIIDQRRKEPTSMESSDSSSDGEADFNDRSKPYHA</sequence>
<name>A0A0N5DBU9_THECL</name>
<keyword evidence="3" id="KW-1185">Reference proteome</keyword>
<organism evidence="4">
    <name type="scientific">Thelazia callipaeda</name>
    <name type="common">Oriental eyeworm</name>
    <name type="synonym">Parasitic nematode</name>
    <dbReference type="NCBI Taxonomy" id="103827"/>
    <lineage>
        <taxon>Eukaryota</taxon>
        <taxon>Metazoa</taxon>
        <taxon>Ecdysozoa</taxon>
        <taxon>Nematoda</taxon>
        <taxon>Chromadorea</taxon>
        <taxon>Rhabditida</taxon>
        <taxon>Spirurina</taxon>
        <taxon>Spiruromorpha</taxon>
        <taxon>Thelazioidea</taxon>
        <taxon>Thelaziidae</taxon>
        <taxon>Thelazia</taxon>
    </lineage>
</organism>
<accession>A0A0N5DBU9</accession>
<evidence type="ECO:0000313" key="4">
    <source>
        <dbReference type="WBParaSite" id="TCLT_0001066601-mRNA-1"/>
    </source>
</evidence>
<evidence type="ECO:0000313" key="3">
    <source>
        <dbReference type="Proteomes" id="UP000276776"/>
    </source>
</evidence>
<dbReference type="WBParaSite" id="TCLT_0001066601-mRNA-1">
    <property type="protein sequence ID" value="TCLT_0001066601-mRNA-1"/>
    <property type="gene ID" value="TCLT_0001066601"/>
</dbReference>
<dbReference type="EMBL" id="UYYF01005238">
    <property type="protein sequence ID" value="VDN08359.1"/>
    <property type="molecule type" value="Genomic_DNA"/>
</dbReference>
<reference evidence="4" key="1">
    <citation type="submission" date="2017-02" db="UniProtKB">
        <authorList>
            <consortium name="WormBaseParasite"/>
        </authorList>
    </citation>
    <scope>IDENTIFICATION</scope>
</reference>
<gene>
    <name evidence="2" type="ORF">TCLT_LOCUS10650</name>
</gene>
<evidence type="ECO:0000313" key="2">
    <source>
        <dbReference type="EMBL" id="VDN08359.1"/>
    </source>
</evidence>